<sequence length="121" mass="14452">MEVKTPNNNNALEKYSNTIQNTIHNSYKKSCPQRLVQHDQTTTVWWCHELDHLRKMARKSFNKASTTKLKKNWDTHLREYKKIVRQKEMEILLRRNRRFLAGSEASKSSPKRSTPKHWCAN</sequence>
<name>A0A9P0GAL1_9CUCU</name>
<keyword evidence="3" id="KW-1185">Reference proteome</keyword>
<accession>A0A9P0GAL1</accession>
<dbReference type="OrthoDB" id="6781244at2759"/>
<feature type="region of interest" description="Disordered" evidence="1">
    <location>
        <begin position="100"/>
        <end position="121"/>
    </location>
</feature>
<protein>
    <submittedName>
        <fullName evidence="2">Uncharacterized protein</fullName>
    </submittedName>
</protein>
<dbReference type="EMBL" id="OV651825">
    <property type="protein sequence ID" value="CAH1102920.1"/>
    <property type="molecule type" value="Genomic_DNA"/>
</dbReference>
<proteinExistence type="predicted"/>
<evidence type="ECO:0000313" key="3">
    <source>
        <dbReference type="Proteomes" id="UP001153636"/>
    </source>
</evidence>
<dbReference type="Proteomes" id="UP001153636">
    <property type="component" value="Chromosome 13"/>
</dbReference>
<evidence type="ECO:0000313" key="2">
    <source>
        <dbReference type="EMBL" id="CAH1102920.1"/>
    </source>
</evidence>
<dbReference type="AlphaFoldDB" id="A0A9P0GAL1"/>
<reference evidence="2" key="1">
    <citation type="submission" date="2022-01" db="EMBL/GenBank/DDBJ databases">
        <authorList>
            <person name="King R."/>
        </authorList>
    </citation>
    <scope>NUCLEOTIDE SEQUENCE</scope>
</reference>
<gene>
    <name evidence="2" type="ORF">PSYICH_LOCUS4010</name>
</gene>
<evidence type="ECO:0000256" key="1">
    <source>
        <dbReference type="SAM" id="MobiDB-lite"/>
    </source>
</evidence>
<organism evidence="2 3">
    <name type="scientific">Psylliodes chrysocephalus</name>
    <dbReference type="NCBI Taxonomy" id="3402493"/>
    <lineage>
        <taxon>Eukaryota</taxon>
        <taxon>Metazoa</taxon>
        <taxon>Ecdysozoa</taxon>
        <taxon>Arthropoda</taxon>
        <taxon>Hexapoda</taxon>
        <taxon>Insecta</taxon>
        <taxon>Pterygota</taxon>
        <taxon>Neoptera</taxon>
        <taxon>Endopterygota</taxon>
        <taxon>Coleoptera</taxon>
        <taxon>Polyphaga</taxon>
        <taxon>Cucujiformia</taxon>
        <taxon>Chrysomeloidea</taxon>
        <taxon>Chrysomelidae</taxon>
        <taxon>Galerucinae</taxon>
        <taxon>Alticini</taxon>
        <taxon>Psylliodes</taxon>
    </lineage>
</organism>